<dbReference type="SUPFAM" id="SSF52058">
    <property type="entry name" value="L domain-like"/>
    <property type="match status" value="1"/>
</dbReference>
<evidence type="ECO:0000256" key="2">
    <source>
        <dbReference type="ARBA" id="ARBA00010471"/>
    </source>
</evidence>
<keyword evidence="8 16" id="KW-1133">Transmembrane helix</keyword>
<comment type="catalytic activity">
    <reaction evidence="14">
        <text>taurine(out) = taurine(in)</text>
        <dbReference type="Rhea" id="RHEA:66328"/>
        <dbReference type="ChEBI" id="CHEBI:507393"/>
    </reaction>
</comment>
<reference evidence="18" key="1">
    <citation type="submission" date="2025-08" db="UniProtKB">
        <authorList>
            <consortium name="Ensembl"/>
        </authorList>
    </citation>
    <scope>IDENTIFICATION</scope>
</reference>
<comment type="subcellular location">
    <subcellularLocation>
        <location evidence="1">Cell membrane</location>
        <topology evidence="1">Multi-pass membrane protein</topology>
    </subcellularLocation>
</comment>
<evidence type="ECO:0000256" key="13">
    <source>
        <dbReference type="ARBA" id="ARBA00024145"/>
    </source>
</evidence>
<dbReference type="KEGG" id="pki:111833587"/>
<dbReference type="PROSITE" id="PS51450">
    <property type="entry name" value="LRR"/>
    <property type="match status" value="5"/>
</dbReference>
<protein>
    <submittedName>
        <fullName evidence="18">Si:zfos-323e3.4</fullName>
    </submittedName>
</protein>
<evidence type="ECO:0000256" key="14">
    <source>
        <dbReference type="ARBA" id="ARBA00024158"/>
    </source>
</evidence>
<name>A0A3B3SDP1_9TELE</name>
<evidence type="ECO:0000256" key="7">
    <source>
        <dbReference type="ARBA" id="ARBA00022737"/>
    </source>
</evidence>
<evidence type="ECO:0000256" key="3">
    <source>
        <dbReference type="ARBA" id="ARBA00022448"/>
    </source>
</evidence>
<dbReference type="AlphaFoldDB" id="A0A3B3SDP1"/>
<dbReference type="InterPro" id="IPR001611">
    <property type="entry name" value="Leu-rich_rpt"/>
</dbReference>
<dbReference type="STRING" id="1676925.ENSPKIP00000028882"/>
<keyword evidence="19" id="KW-1185">Reference proteome</keyword>
<evidence type="ECO:0000313" key="18">
    <source>
        <dbReference type="Ensembl" id="ENSPKIP00000028882.1"/>
    </source>
</evidence>
<keyword evidence="10 16" id="KW-0472">Membrane</keyword>
<dbReference type="InterPro" id="IPR050333">
    <property type="entry name" value="SLRP"/>
</dbReference>
<evidence type="ECO:0000259" key="17">
    <source>
        <dbReference type="Pfam" id="PF12534"/>
    </source>
</evidence>
<organism evidence="18 19">
    <name type="scientific">Paramormyrops kingsleyae</name>
    <dbReference type="NCBI Taxonomy" id="1676925"/>
    <lineage>
        <taxon>Eukaryota</taxon>
        <taxon>Metazoa</taxon>
        <taxon>Chordata</taxon>
        <taxon>Craniata</taxon>
        <taxon>Vertebrata</taxon>
        <taxon>Euteleostomi</taxon>
        <taxon>Actinopterygii</taxon>
        <taxon>Neopterygii</taxon>
        <taxon>Teleostei</taxon>
        <taxon>Osteoglossocephala</taxon>
        <taxon>Osteoglossomorpha</taxon>
        <taxon>Osteoglossiformes</taxon>
        <taxon>Mormyridae</taxon>
        <taxon>Paramormyrops</taxon>
    </lineage>
</organism>
<dbReference type="Ensembl" id="ENSPKIT00000009670.1">
    <property type="protein sequence ID" value="ENSPKIP00000028882.1"/>
    <property type="gene ID" value="ENSPKIG00000010349.1"/>
</dbReference>
<dbReference type="GO" id="GO:0005886">
    <property type="term" value="C:plasma membrane"/>
    <property type="evidence" value="ECO:0007669"/>
    <property type="project" value="UniProtKB-SubCell"/>
</dbReference>
<evidence type="ECO:0000256" key="16">
    <source>
        <dbReference type="SAM" id="Phobius"/>
    </source>
</evidence>
<dbReference type="PANTHER" id="PTHR45712">
    <property type="entry name" value="AGAP008170-PA"/>
    <property type="match status" value="1"/>
</dbReference>
<keyword evidence="11" id="KW-1015">Disulfide bond</keyword>
<dbReference type="Proteomes" id="UP000261540">
    <property type="component" value="Unplaced"/>
</dbReference>
<dbReference type="Pfam" id="PF13855">
    <property type="entry name" value="LRR_8"/>
    <property type="match status" value="2"/>
</dbReference>
<dbReference type="InterPro" id="IPR003591">
    <property type="entry name" value="Leu-rich_rpt_typical-subtyp"/>
</dbReference>
<evidence type="ECO:0000313" key="19">
    <source>
        <dbReference type="Proteomes" id="UP000261540"/>
    </source>
</evidence>
<comment type="catalytic activity">
    <reaction evidence="13">
        <text>iodide(out) = iodide(in)</text>
        <dbReference type="Rhea" id="RHEA:66324"/>
        <dbReference type="ChEBI" id="CHEBI:16382"/>
    </reaction>
</comment>
<keyword evidence="7" id="KW-0677">Repeat</keyword>
<feature type="domain" description="LRRC8 pannexin-like TM region" evidence="17">
    <location>
        <begin position="1"/>
        <end position="346"/>
    </location>
</feature>
<feature type="transmembrane region" description="Helical" evidence="16">
    <location>
        <begin position="328"/>
        <end position="350"/>
    </location>
</feature>
<comment type="similarity">
    <text evidence="2">Belongs to the LRRC8 family.</text>
</comment>
<keyword evidence="6 16" id="KW-0812">Transmembrane</keyword>
<accession>A0A3B3SDP1</accession>
<dbReference type="PANTHER" id="PTHR45712:SF22">
    <property type="entry name" value="INSULIN-LIKE GROWTH FACTOR-BINDING PROTEIN COMPLEX ACID LABILE SUBUNIT"/>
    <property type="match status" value="1"/>
</dbReference>
<dbReference type="GeneTree" id="ENSGT00940000165948"/>
<feature type="transmembrane region" description="Helical" evidence="16">
    <location>
        <begin position="28"/>
        <end position="48"/>
    </location>
</feature>
<feature type="transmembrane region" description="Helical" evidence="16">
    <location>
        <begin position="128"/>
        <end position="148"/>
    </location>
</feature>
<evidence type="ECO:0000256" key="11">
    <source>
        <dbReference type="ARBA" id="ARBA00023157"/>
    </source>
</evidence>
<dbReference type="InterPro" id="IPR032675">
    <property type="entry name" value="LRR_dom_sf"/>
</dbReference>
<dbReference type="Pfam" id="PF12534">
    <property type="entry name" value="Pannexin_like"/>
    <property type="match status" value="1"/>
</dbReference>
<feature type="transmembrane region" description="Helical" evidence="16">
    <location>
        <begin position="279"/>
        <end position="300"/>
    </location>
</feature>
<evidence type="ECO:0000256" key="6">
    <source>
        <dbReference type="ARBA" id="ARBA00022692"/>
    </source>
</evidence>
<dbReference type="GO" id="GO:0034220">
    <property type="term" value="P:monoatomic ion transmembrane transport"/>
    <property type="evidence" value="ECO:0007669"/>
    <property type="project" value="UniProtKB-KW"/>
</dbReference>
<keyword evidence="9" id="KW-0406">Ion transport</keyword>
<dbReference type="SMART" id="SM00369">
    <property type="entry name" value="LRR_TYP"/>
    <property type="match status" value="6"/>
</dbReference>
<evidence type="ECO:0000256" key="5">
    <source>
        <dbReference type="ARBA" id="ARBA00022614"/>
    </source>
</evidence>
<evidence type="ECO:0000256" key="8">
    <source>
        <dbReference type="ARBA" id="ARBA00022989"/>
    </source>
</evidence>
<comment type="catalytic activity">
    <reaction evidence="15">
        <text>chloride(in) = chloride(out)</text>
        <dbReference type="Rhea" id="RHEA:29823"/>
        <dbReference type="ChEBI" id="CHEBI:17996"/>
    </reaction>
</comment>
<evidence type="ECO:0000256" key="10">
    <source>
        <dbReference type="ARBA" id="ARBA00023136"/>
    </source>
</evidence>
<sequence>MIPVTDFQKLATDHNPQFRALKPWWDVLTEYLCVAMLMMGVFGCTVQLTQDKIFCLPSRPSSESPEEVECRQPAERSEVNGVWKDTDAKGHNFTSREMFGRKNHLDIHQYIFVNNYCYETAVHWYGKYFPYLVVVQTMLFMIASSFWFKFPGTSSKIELFVTILGKCFNSPWTTRTISEVYEEGGEESLVMWKRNIMSESDRKESLIDDGENVHLLKPASLKSNQEKMAPQQKSPLSLLDKKEGEQAKALFEIVKKLRAHIEEADLLYRMYVLQTFIKMLKFVVITVYSAFLVPSIQIVVKCSVPKEVTGFNIYCCNYVKAHLFSKLAYCYICFVGVYGLLCIYTLYWLFHRPLKEYSFENVRMETSISDIPDVKNDFAFLLHLCDQYDPLYSKRFCMFLSQVSESRLRQVNLNHEWTVGKLRRCLSVNASKRLELHLLALPGLPDTVFEVPDVESLKLELMNDITIPDSIFQLMFLQELSLLHCPVKLQPTAQNHLREHLKVLRLTFKSPEQIPPWVYTLLDLEELHLAGPLTQSTSLEDLSKLRNLRILALRSQLSKIPLSVGNIWWLQKLTIHNEGSPLRAFHSLTKLTDLTSLELVGCDLERIPRTVLGLTNLQQLDLRENKLMTIEEILSLQHCRNLVTLRLWHNAILYIPEHIDKLVSLESLNLSWNRIRSLPTGLFYCTTLRHLNLSHNQLSSLPPEVGILQCLQHLSLASNSLGSLPDELFSCKHLKSLVLADNSLASLSPLVSSLSQLVHLELQGNRLQFLPREVGACSLLKLSGLVVEDRLLDLLPSDIRNRMSDT</sequence>
<keyword evidence="5" id="KW-0433">Leucine-rich repeat</keyword>
<evidence type="ECO:0000256" key="9">
    <source>
        <dbReference type="ARBA" id="ARBA00023065"/>
    </source>
</evidence>
<evidence type="ECO:0000256" key="1">
    <source>
        <dbReference type="ARBA" id="ARBA00004651"/>
    </source>
</evidence>
<keyword evidence="3" id="KW-0813">Transport</keyword>
<evidence type="ECO:0000256" key="12">
    <source>
        <dbReference type="ARBA" id="ARBA00023303"/>
    </source>
</evidence>
<keyword evidence="4" id="KW-1003">Cell membrane</keyword>
<dbReference type="OrthoDB" id="2021138at2759"/>
<dbReference type="Gene3D" id="3.80.10.10">
    <property type="entry name" value="Ribonuclease Inhibitor"/>
    <property type="match status" value="1"/>
</dbReference>
<reference evidence="18" key="2">
    <citation type="submission" date="2025-09" db="UniProtKB">
        <authorList>
            <consortium name="Ensembl"/>
        </authorList>
    </citation>
    <scope>IDENTIFICATION</scope>
</reference>
<proteinExistence type="inferred from homology"/>
<evidence type="ECO:0000256" key="4">
    <source>
        <dbReference type="ARBA" id="ARBA00022475"/>
    </source>
</evidence>
<keyword evidence="12" id="KW-0407">Ion channel</keyword>
<dbReference type="InterPro" id="IPR021040">
    <property type="entry name" value="LRRC8_Pannexin-like"/>
</dbReference>
<evidence type="ECO:0000256" key="15">
    <source>
        <dbReference type="ARBA" id="ARBA00024167"/>
    </source>
</evidence>